<dbReference type="Proteomes" id="UP000814033">
    <property type="component" value="Unassembled WGS sequence"/>
</dbReference>
<dbReference type="EMBL" id="MU276127">
    <property type="protein sequence ID" value="KAI0041358.1"/>
    <property type="molecule type" value="Genomic_DNA"/>
</dbReference>
<reference evidence="1" key="2">
    <citation type="journal article" date="2022" name="New Phytol.">
        <title>Evolutionary transition to the ectomycorrhizal habit in the genomes of a hyperdiverse lineage of mushroom-forming fungi.</title>
        <authorList>
            <person name="Looney B."/>
            <person name="Miyauchi S."/>
            <person name="Morin E."/>
            <person name="Drula E."/>
            <person name="Courty P.E."/>
            <person name="Kohler A."/>
            <person name="Kuo A."/>
            <person name="LaButti K."/>
            <person name="Pangilinan J."/>
            <person name="Lipzen A."/>
            <person name="Riley R."/>
            <person name="Andreopoulos W."/>
            <person name="He G."/>
            <person name="Johnson J."/>
            <person name="Nolan M."/>
            <person name="Tritt A."/>
            <person name="Barry K.W."/>
            <person name="Grigoriev I.V."/>
            <person name="Nagy L.G."/>
            <person name="Hibbett D."/>
            <person name="Henrissat B."/>
            <person name="Matheny P.B."/>
            <person name="Labbe J."/>
            <person name="Martin F.M."/>
        </authorList>
    </citation>
    <scope>NUCLEOTIDE SEQUENCE</scope>
    <source>
        <strain evidence="1">FP105234-sp</strain>
    </source>
</reference>
<feature type="non-terminal residue" evidence="1">
    <location>
        <position position="579"/>
    </location>
</feature>
<sequence length="579" mass="63946">EELKLLPGLIKANFKSWTAGAKPFQLEGIAAQVLQRDTIIHAATGAGKTGIIAGPHLLPSSKGKVTLVVSPLIALQDEQVATFKDEFGMAAIAINSSHGGCTIDKLKKIVNGDWQIVLLSPEMLQSRRFTENVLRKKAFGSRCLSVFIDEAHCVSHWGASFRKKYGTVGVIRAFLPKSTPFIAVSATMTSRVRHDIALKLQFHRSDYDYINIGNDRPAVAQIVRAIEHPLNTFADLGFVIPAKMARISEIPKTFLYTDDIQGGSLIVDHLNAQVADEFRTLGLVRPYSAAMSKKYRRDVMKLFYAGIVRVLVCTDAAGMGCNIPDIDLVVQWKLPPSLSAWVQRAGRAARGAGRTGKAILLVEKSAFEVDPCGAIPTPEPAVSHPTTHGRKTKQRTRRKAATSTGKRGREYAALHGQLRGSMDAQHDAVEVRDEPRLVDDAPGEGLYAFIQTTVCRRDILVKVFENDRSDVPKAQCCDLCNPTLFNGLRAGQPPKLARKRNAKRGEADEHVRERLFAWRRAVKKSKYPRARWAPHAILDNDTCELLASIEITSIEKLADLLKTSWAYWDALGSDLFELL</sequence>
<name>A0ACB8RBD8_9AGAM</name>
<keyword evidence="1" id="KW-0378">Hydrolase</keyword>
<organism evidence="1 2">
    <name type="scientific">Auriscalpium vulgare</name>
    <dbReference type="NCBI Taxonomy" id="40419"/>
    <lineage>
        <taxon>Eukaryota</taxon>
        <taxon>Fungi</taxon>
        <taxon>Dikarya</taxon>
        <taxon>Basidiomycota</taxon>
        <taxon>Agaricomycotina</taxon>
        <taxon>Agaricomycetes</taxon>
        <taxon>Russulales</taxon>
        <taxon>Auriscalpiaceae</taxon>
        <taxon>Auriscalpium</taxon>
    </lineage>
</organism>
<gene>
    <name evidence="1" type="ORF">FA95DRAFT_1464383</name>
</gene>
<feature type="non-terminal residue" evidence="1">
    <location>
        <position position="1"/>
    </location>
</feature>
<proteinExistence type="predicted"/>
<reference evidence="1" key="1">
    <citation type="submission" date="2021-02" db="EMBL/GenBank/DDBJ databases">
        <authorList>
            <consortium name="DOE Joint Genome Institute"/>
            <person name="Ahrendt S."/>
            <person name="Looney B.P."/>
            <person name="Miyauchi S."/>
            <person name="Morin E."/>
            <person name="Drula E."/>
            <person name="Courty P.E."/>
            <person name="Chicoki N."/>
            <person name="Fauchery L."/>
            <person name="Kohler A."/>
            <person name="Kuo A."/>
            <person name="Labutti K."/>
            <person name="Pangilinan J."/>
            <person name="Lipzen A."/>
            <person name="Riley R."/>
            <person name="Andreopoulos W."/>
            <person name="He G."/>
            <person name="Johnson J."/>
            <person name="Barry K.W."/>
            <person name="Grigoriev I.V."/>
            <person name="Nagy L."/>
            <person name="Hibbett D."/>
            <person name="Henrissat B."/>
            <person name="Matheny P.B."/>
            <person name="Labbe J."/>
            <person name="Martin F."/>
        </authorList>
    </citation>
    <scope>NUCLEOTIDE SEQUENCE</scope>
    <source>
        <strain evidence="1">FP105234-sp</strain>
    </source>
</reference>
<accession>A0ACB8RBD8</accession>
<comment type="caution">
    <text evidence="1">The sequence shown here is derived from an EMBL/GenBank/DDBJ whole genome shotgun (WGS) entry which is preliminary data.</text>
</comment>
<evidence type="ECO:0000313" key="2">
    <source>
        <dbReference type="Proteomes" id="UP000814033"/>
    </source>
</evidence>
<keyword evidence="2" id="KW-1185">Reference proteome</keyword>
<protein>
    <submittedName>
        <fullName evidence="1">P-loop containing nucleoside triphosphate hydrolase protein</fullName>
    </submittedName>
</protein>
<evidence type="ECO:0000313" key="1">
    <source>
        <dbReference type="EMBL" id="KAI0041358.1"/>
    </source>
</evidence>